<feature type="region of interest" description="Disordered" evidence="2">
    <location>
        <begin position="20"/>
        <end position="193"/>
    </location>
</feature>
<accession>A0A8E2FDL7</accession>
<dbReference type="InterPro" id="IPR002213">
    <property type="entry name" value="UDP_glucos_trans"/>
</dbReference>
<sequence>MAGRSHSESPVVVPTAIPLDTAFPYPDASGKTSSSSLKHSATNGLVPTDSAQQQHRTLHNSIAGDTPSRLHAGEGLETASTEKSRPLLAQKSQTEGPAPKTNPSFFSRTRSATSNRPNPRNRGYTYNFDPYSSSSSSSSDEDEAPPAPNGTATSGKERRHSKAKSRRNSSSDPYSRFQVGNAHFKTKGKVSKRDGRLKISVNETVNSGYLAKALGAGLRRHFKSGPKEDGDDDSAVSPGDAEAADAEEDGEAMQRDPATRVKLNIVVMVIGSRGDIQPFLKIGKILKEQYGHRVRIATHPAFKKFVEQDSGLEFFSVGGDPSELMAFMVKNPGLIPSVETVKAGEIGRRRAAMFEMFQGMWRACINATDDETDKENMKMMGDKNPFVADAIIANPPSFAPPHIAERLGIPLHEMFTFPYTPTTQFPHPLANIKQSNVDSNYTNFMSYPLVEMMTWQGLGDLINRFRIKTLGLEPVSTLWAPGQLYRLKVPYTYLWSPSLVPKPHDWGPEINIAGFVFLDLASTFKPPEALTKFLDAGPPPIYIGFGSIVVDDPDKFTNLIFSAVAQAGVRALVSKGWGGLGGGSGNSGDGSKTGDLTVPDNIFLLDNTPHDWLFPRVRAVIHHGGAGTTAIGLKFARPTMIVPFFGDQPFWGEM</sequence>
<dbReference type="SUPFAM" id="SSF53756">
    <property type="entry name" value="UDP-Glycosyltransferase/glycogen phosphorylase"/>
    <property type="match status" value="1"/>
</dbReference>
<dbReference type="GO" id="GO:0016906">
    <property type="term" value="F:sterol 3-beta-glucosyltransferase activity"/>
    <property type="evidence" value="ECO:0007669"/>
    <property type="project" value="UniProtKB-ARBA"/>
</dbReference>
<dbReference type="FunFam" id="3.40.50.2000:FF:000009">
    <property type="entry name" value="Sterol 3-beta-glucosyltransferase UGT80A2"/>
    <property type="match status" value="1"/>
</dbReference>
<dbReference type="InterPro" id="IPR050426">
    <property type="entry name" value="Glycosyltransferase_28"/>
</dbReference>
<reference evidence="4 5" key="1">
    <citation type="journal article" date="2016" name="Nat. Commun.">
        <title>Ectomycorrhizal ecology is imprinted in the genome of the dominant symbiotic fungus Cenococcum geophilum.</title>
        <authorList>
            <consortium name="DOE Joint Genome Institute"/>
            <person name="Peter M."/>
            <person name="Kohler A."/>
            <person name="Ohm R.A."/>
            <person name="Kuo A."/>
            <person name="Krutzmann J."/>
            <person name="Morin E."/>
            <person name="Arend M."/>
            <person name="Barry K.W."/>
            <person name="Binder M."/>
            <person name="Choi C."/>
            <person name="Clum A."/>
            <person name="Copeland A."/>
            <person name="Grisel N."/>
            <person name="Haridas S."/>
            <person name="Kipfer T."/>
            <person name="LaButti K."/>
            <person name="Lindquist E."/>
            <person name="Lipzen A."/>
            <person name="Maire R."/>
            <person name="Meier B."/>
            <person name="Mihaltcheva S."/>
            <person name="Molinier V."/>
            <person name="Murat C."/>
            <person name="Poggeler S."/>
            <person name="Quandt C.A."/>
            <person name="Sperisen C."/>
            <person name="Tritt A."/>
            <person name="Tisserant E."/>
            <person name="Crous P.W."/>
            <person name="Henrissat B."/>
            <person name="Nehls U."/>
            <person name="Egli S."/>
            <person name="Spatafora J.W."/>
            <person name="Grigoriev I.V."/>
            <person name="Martin F.M."/>
        </authorList>
    </citation>
    <scope>NUCLEOTIDE SEQUENCE [LARGE SCALE GENOMIC DNA]</scope>
    <source>
        <strain evidence="4 5">CBS 207.34</strain>
    </source>
</reference>
<feature type="domain" description="Glycosyltransferase family 28 N-terminal" evidence="3">
    <location>
        <begin position="265"/>
        <end position="424"/>
    </location>
</feature>
<feature type="region of interest" description="Disordered" evidence="2">
    <location>
        <begin position="221"/>
        <end position="255"/>
    </location>
</feature>
<organism evidence="4 5">
    <name type="scientific">Glonium stellatum</name>
    <dbReference type="NCBI Taxonomy" id="574774"/>
    <lineage>
        <taxon>Eukaryota</taxon>
        <taxon>Fungi</taxon>
        <taxon>Dikarya</taxon>
        <taxon>Ascomycota</taxon>
        <taxon>Pezizomycotina</taxon>
        <taxon>Dothideomycetes</taxon>
        <taxon>Pleosporomycetidae</taxon>
        <taxon>Gloniales</taxon>
        <taxon>Gloniaceae</taxon>
        <taxon>Glonium</taxon>
    </lineage>
</organism>
<keyword evidence="1 4" id="KW-0808">Transferase</keyword>
<feature type="compositionally biased region" description="Acidic residues" evidence="2">
    <location>
        <begin position="242"/>
        <end position="251"/>
    </location>
</feature>
<dbReference type="FunFam" id="3.40.50.2000:FF:000100">
    <property type="entry name" value="Glycosyltransferase family 1 protein"/>
    <property type="match status" value="1"/>
</dbReference>
<dbReference type="AlphaFoldDB" id="A0A8E2FDL7"/>
<dbReference type="CDD" id="cd03784">
    <property type="entry name" value="GT1_Gtf-like"/>
    <property type="match status" value="1"/>
</dbReference>
<proteinExistence type="predicted"/>
<name>A0A8E2FDL7_9PEZI</name>
<evidence type="ECO:0000313" key="5">
    <source>
        <dbReference type="Proteomes" id="UP000250140"/>
    </source>
</evidence>
<evidence type="ECO:0000259" key="3">
    <source>
        <dbReference type="Pfam" id="PF03033"/>
    </source>
</evidence>
<dbReference type="EMBL" id="KV748496">
    <property type="protein sequence ID" value="OCL15021.1"/>
    <property type="molecule type" value="Genomic_DNA"/>
</dbReference>
<dbReference type="OrthoDB" id="5835829at2759"/>
<dbReference type="Pfam" id="PF03033">
    <property type="entry name" value="Glyco_transf_28"/>
    <property type="match status" value="1"/>
</dbReference>
<evidence type="ECO:0000256" key="1">
    <source>
        <dbReference type="ARBA" id="ARBA00022679"/>
    </source>
</evidence>
<dbReference type="InterPro" id="IPR004276">
    <property type="entry name" value="GlycoTrans_28_N"/>
</dbReference>
<evidence type="ECO:0000313" key="4">
    <source>
        <dbReference type="EMBL" id="OCL15021.1"/>
    </source>
</evidence>
<feature type="compositionally biased region" description="Low complexity" evidence="2">
    <location>
        <begin position="28"/>
        <end position="42"/>
    </location>
</feature>
<dbReference type="Gene3D" id="3.40.50.2000">
    <property type="entry name" value="Glycogen Phosphorylase B"/>
    <property type="match status" value="2"/>
</dbReference>
<feature type="compositionally biased region" description="Polar residues" evidence="2">
    <location>
        <begin position="43"/>
        <end position="55"/>
    </location>
</feature>
<dbReference type="GO" id="GO:0005975">
    <property type="term" value="P:carbohydrate metabolic process"/>
    <property type="evidence" value="ECO:0007669"/>
    <property type="project" value="InterPro"/>
</dbReference>
<feature type="non-terminal residue" evidence="4">
    <location>
        <position position="654"/>
    </location>
</feature>
<keyword evidence="5" id="KW-1185">Reference proteome</keyword>
<dbReference type="Proteomes" id="UP000250140">
    <property type="component" value="Unassembled WGS sequence"/>
</dbReference>
<evidence type="ECO:0000256" key="2">
    <source>
        <dbReference type="SAM" id="MobiDB-lite"/>
    </source>
</evidence>
<dbReference type="PANTHER" id="PTHR48050">
    <property type="entry name" value="STEROL 3-BETA-GLUCOSYLTRANSFERASE"/>
    <property type="match status" value="1"/>
</dbReference>
<protein>
    <submittedName>
        <fullName evidence="4">Glycosyltransferase family 1 protein</fullName>
    </submittedName>
</protein>
<gene>
    <name evidence="4" type="ORF">AOQ84DRAFT_358408</name>
</gene>
<feature type="compositionally biased region" description="Polar residues" evidence="2">
    <location>
        <begin position="90"/>
        <end position="118"/>
    </location>
</feature>
<feature type="compositionally biased region" description="Basic residues" evidence="2">
    <location>
        <begin position="157"/>
        <end position="167"/>
    </location>
</feature>
<dbReference type="PANTHER" id="PTHR48050:SF5">
    <property type="entry name" value="UDP-GLUCOSE,STEROL TRANSFERASE"/>
    <property type="match status" value="1"/>
</dbReference>